<dbReference type="AlphaFoldDB" id="A0A8S3QI35"/>
<protein>
    <submittedName>
        <fullName evidence="4">Tetratricopeptide repeat protein 27</fullName>
    </submittedName>
</protein>
<evidence type="ECO:0000313" key="5">
    <source>
        <dbReference type="Proteomes" id="UP000683360"/>
    </source>
</evidence>
<keyword evidence="1" id="KW-0677">Repeat</keyword>
<dbReference type="Proteomes" id="UP000683360">
    <property type="component" value="Unassembled WGS sequence"/>
</dbReference>
<dbReference type="PANTHER" id="PTHR16193:SF0">
    <property type="entry name" value="TETRATRICOPEPTIDE REPEAT PROTEIN 27"/>
    <property type="match status" value="1"/>
</dbReference>
<accession>A0A8S3QI35</accession>
<dbReference type="Gene3D" id="1.25.40.10">
    <property type="entry name" value="Tetratricopeptide repeat domain"/>
    <property type="match status" value="1"/>
</dbReference>
<gene>
    <name evidence="4" type="ORF">MEDL_8278</name>
</gene>
<comment type="similarity">
    <text evidence="3">Belongs to the TTC27 family.</text>
</comment>
<evidence type="ECO:0000256" key="3">
    <source>
        <dbReference type="ARBA" id="ARBA00024020"/>
    </source>
</evidence>
<evidence type="ECO:0000256" key="2">
    <source>
        <dbReference type="ARBA" id="ARBA00022803"/>
    </source>
</evidence>
<organism evidence="4 5">
    <name type="scientific">Mytilus edulis</name>
    <name type="common">Blue mussel</name>
    <dbReference type="NCBI Taxonomy" id="6550"/>
    <lineage>
        <taxon>Eukaryota</taxon>
        <taxon>Metazoa</taxon>
        <taxon>Spiralia</taxon>
        <taxon>Lophotrochozoa</taxon>
        <taxon>Mollusca</taxon>
        <taxon>Bivalvia</taxon>
        <taxon>Autobranchia</taxon>
        <taxon>Pteriomorphia</taxon>
        <taxon>Mytilida</taxon>
        <taxon>Mytiloidea</taxon>
        <taxon>Mytilidae</taxon>
        <taxon>Mytilinae</taxon>
        <taxon>Mytilus</taxon>
    </lineage>
</organism>
<dbReference type="EMBL" id="CAJPWZ010000459">
    <property type="protein sequence ID" value="CAG2193435.1"/>
    <property type="molecule type" value="Genomic_DNA"/>
</dbReference>
<dbReference type="InterPro" id="IPR011990">
    <property type="entry name" value="TPR-like_helical_dom_sf"/>
</dbReference>
<dbReference type="InterPro" id="IPR044244">
    <property type="entry name" value="TTC27/Emw1"/>
</dbReference>
<dbReference type="OrthoDB" id="1936594at2759"/>
<name>A0A8S3QI35_MYTED</name>
<reference evidence="4" key="1">
    <citation type="submission" date="2021-03" db="EMBL/GenBank/DDBJ databases">
        <authorList>
            <person name="Bekaert M."/>
        </authorList>
    </citation>
    <scope>NUCLEOTIDE SEQUENCE</scope>
</reference>
<dbReference type="SUPFAM" id="SSF48452">
    <property type="entry name" value="TPR-like"/>
    <property type="match status" value="1"/>
</dbReference>
<evidence type="ECO:0000313" key="4">
    <source>
        <dbReference type="EMBL" id="CAG2193435.1"/>
    </source>
</evidence>
<sequence>MTDESKVHRTYSKQITTDDSKVHNTYSKQLRQITLGMTVPTSGKSRYDAKYTVPTNYEAWNNLASAYIKLKEKSKACAALKESLKCNYEDWRIWENYLLVCTDCGEFGEAIHSYHRLMDIKDKWSDPEVLGVLVRVVVEDISDCNGKPGTSFKQKLQELFGRITSKVTNNSKIWKHYGQLTNHETDNSPETQQKVLQYLQKSHRVATQSTELADMYTKCSEKASTSMQGVQMLSSAKLMLKGVVTKIKQQHTDPLTEELKPEVKDVCDSLNQALTEIIDKITLLKGS</sequence>
<dbReference type="PANTHER" id="PTHR16193">
    <property type="entry name" value="TETRATRICOPEPTIDE REPEAT PROTEIN 27"/>
    <property type="match status" value="1"/>
</dbReference>
<evidence type="ECO:0000256" key="1">
    <source>
        <dbReference type="ARBA" id="ARBA00022737"/>
    </source>
</evidence>
<comment type="caution">
    <text evidence="4">The sequence shown here is derived from an EMBL/GenBank/DDBJ whole genome shotgun (WGS) entry which is preliminary data.</text>
</comment>
<proteinExistence type="inferred from homology"/>
<keyword evidence="5" id="KW-1185">Reference proteome</keyword>
<keyword evidence="2" id="KW-0802">TPR repeat</keyword>